<reference evidence="2 3" key="1">
    <citation type="submission" date="2021-06" db="EMBL/GenBank/DDBJ databases">
        <authorList>
            <person name="Palmer J.M."/>
        </authorList>
    </citation>
    <scope>NUCLEOTIDE SEQUENCE [LARGE SCALE GENOMIC DNA]</scope>
    <source>
        <strain evidence="3">if_2019</strain>
        <tissue evidence="2">Muscle</tissue>
    </source>
</reference>
<keyword evidence="1" id="KW-1133">Transmembrane helix</keyword>
<comment type="caution">
    <text evidence="2">The sequence shown here is derived from an EMBL/GenBank/DDBJ whole genome shotgun (WGS) entry which is preliminary data.</text>
</comment>
<organism evidence="2 3">
    <name type="scientific">Ilyodon furcidens</name>
    <name type="common">goldbreast splitfin</name>
    <dbReference type="NCBI Taxonomy" id="33524"/>
    <lineage>
        <taxon>Eukaryota</taxon>
        <taxon>Metazoa</taxon>
        <taxon>Chordata</taxon>
        <taxon>Craniata</taxon>
        <taxon>Vertebrata</taxon>
        <taxon>Euteleostomi</taxon>
        <taxon>Actinopterygii</taxon>
        <taxon>Neopterygii</taxon>
        <taxon>Teleostei</taxon>
        <taxon>Neoteleostei</taxon>
        <taxon>Acanthomorphata</taxon>
        <taxon>Ovalentaria</taxon>
        <taxon>Atherinomorphae</taxon>
        <taxon>Cyprinodontiformes</taxon>
        <taxon>Goodeidae</taxon>
        <taxon>Ilyodon</taxon>
    </lineage>
</organism>
<evidence type="ECO:0000256" key="1">
    <source>
        <dbReference type="SAM" id="Phobius"/>
    </source>
</evidence>
<accession>A0ABV0VEY6</accession>
<gene>
    <name evidence="2" type="ORF">ILYODFUR_009539</name>
</gene>
<evidence type="ECO:0000313" key="3">
    <source>
        <dbReference type="Proteomes" id="UP001482620"/>
    </source>
</evidence>
<proteinExistence type="predicted"/>
<feature type="transmembrane region" description="Helical" evidence="1">
    <location>
        <begin position="38"/>
        <end position="63"/>
    </location>
</feature>
<feature type="transmembrane region" description="Helical" evidence="1">
    <location>
        <begin position="69"/>
        <end position="88"/>
    </location>
</feature>
<keyword evidence="3" id="KW-1185">Reference proteome</keyword>
<keyword evidence="1" id="KW-0472">Membrane</keyword>
<dbReference type="EMBL" id="JAHRIQ010104936">
    <property type="protein sequence ID" value="MEQ2255021.1"/>
    <property type="molecule type" value="Genomic_DNA"/>
</dbReference>
<dbReference type="Proteomes" id="UP001482620">
    <property type="component" value="Unassembled WGS sequence"/>
</dbReference>
<protein>
    <submittedName>
        <fullName evidence="2">Uncharacterized protein</fullName>
    </submittedName>
</protein>
<evidence type="ECO:0000313" key="2">
    <source>
        <dbReference type="EMBL" id="MEQ2255021.1"/>
    </source>
</evidence>
<name>A0ABV0VEY6_9TELE</name>
<sequence length="109" mass="12464">MGQKKAGKMNVSKRLVIERDNTSHFFSTQAPYKLAHNFVVLLFIECFPKSSIVLLWLTIYVYYTSYNNSAKLCIKTLLHYICVLYIVGIKKCLIPLKKNSTGPTKTLPC</sequence>
<keyword evidence="1" id="KW-0812">Transmembrane</keyword>